<organism evidence="1 2">
    <name type="scientific">Candidatus Borkfalkia faecipullorum</name>
    <dbReference type="NCBI Taxonomy" id="2838510"/>
    <lineage>
        <taxon>Bacteria</taxon>
        <taxon>Bacillati</taxon>
        <taxon>Bacillota</taxon>
        <taxon>Clostridia</taxon>
        <taxon>Christensenellales</taxon>
        <taxon>Christensenellaceae</taxon>
        <taxon>Candidatus Borkfalkia</taxon>
    </lineage>
</organism>
<evidence type="ECO:0000313" key="2">
    <source>
        <dbReference type="Proteomes" id="UP000824204"/>
    </source>
</evidence>
<dbReference type="SUPFAM" id="SSF52540">
    <property type="entry name" value="P-loop containing nucleoside triphosphate hydrolases"/>
    <property type="match status" value="1"/>
</dbReference>
<dbReference type="Gene3D" id="3.40.50.300">
    <property type="entry name" value="P-loop containing nucleotide triphosphate hydrolases"/>
    <property type="match status" value="1"/>
</dbReference>
<accession>A0A9D1V6S6</accession>
<proteinExistence type="predicted"/>
<protein>
    <submittedName>
        <fullName evidence="1">Cytidylate kinase family protein</fullName>
    </submittedName>
</protein>
<dbReference type="AlphaFoldDB" id="A0A9D1V6S6"/>
<sequence length="270" mass="30354">MNIKISLAGDLGSGKSTVGKILAEEYGAQLYSTGTIQRKIATEMGMTTLQLNQYMETHPEIDGKIDDGLRALEKEPLDLIIDSRMAWHFVPSSFSVYMMADAYISAERIMNAGRESEPFASVEEAVRSVSDRRKSEMLRYSHLYGVNIKDMENYVYVIDTSYVDPQTVADHISAHYKLFAAGKTFDRYEICPARLLPCGKEEGEPSVFEKEGFWYIGGGEGEIARRIAQGEKLISCKRAEECDTSLCTPERVRAWEEKTGVKLAKTPFTR</sequence>
<evidence type="ECO:0000313" key="1">
    <source>
        <dbReference type="EMBL" id="HIX07175.1"/>
    </source>
</evidence>
<keyword evidence="1" id="KW-0418">Kinase</keyword>
<gene>
    <name evidence="1" type="ORF">H9741_01750</name>
</gene>
<name>A0A9D1V6S6_9FIRM</name>
<dbReference type="Proteomes" id="UP000824204">
    <property type="component" value="Unassembled WGS sequence"/>
</dbReference>
<dbReference type="Pfam" id="PF13189">
    <property type="entry name" value="Cytidylate_kin2"/>
    <property type="match status" value="1"/>
</dbReference>
<dbReference type="EMBL" id="DXFX01000023">
    <property type="protein sequence ID" value="HIX07175.1"/>
    <property type="molecule type" value="Genomic_DNA"/>
</dbReference>
<dbReference type="InterPro" id="IPR027417">
    <property type="entry name" value="P-loop_NTPase"/>
</dbReference>
<comment type="caution">
    <text evidence="1">The sequence shown here is derived from an EMBL/GenBank/DDBJ whole genome shotgun (WGS) entry which is preliminary data.</text>
</comment>
<keyword evidence="1" id="KW-0808">Transferase</keyword>
<reference evidence="1" key="2">
    <citation type="submission" date="2021-04" db="EMBL/GenBank/DDBJ databases">
        <authorList>
            <person name="Gilroy R."/>
        </authorList>
    </citation>
    <scope>NUCLEOTIDE SEQUENCE</scope>
    <source>
        <strain evidence="1">811</strain>
    </source>
</reference>
<reference evidence="1" key="1">
    <citation type="journal article" date="2021" name="PeerJ">
        <title>Extensive microbial diversity within the chicken gut microbiome revealed by metagenomics and culture.</title>
        <authorList>
            <person name="Gilroy R."/>
            <person name="Ravi A."/>
            <person name="Getino M."/>
            <person name="Pursley I."/>
            <person name="Horton D.L."/>
            <person name="Alikhan N.F."/>
            <person name="Baker D."/>
            <person name="Gharbi K."/>
            <person name="Hall N."/>
            <person name="Watson M."/>
            <person name="Adriaenssens E.M."/>
            <person name="Foster-Nyarko E."/>
            <person name="Jarju S."/>
            <person name="Secka A."/>
            <person name="Antonio M."/>
            <person name="Oren A."/>
            <person name="Chaudhuri R.R."/>
            <person name="La Ragione R."/>
            <person name="Hildebrand F."/>
            <person name="Pallen M.J."/>
        </authorList>
    </citation>
    <scope>NUCLEOTIDE SEQUENCE</scope>
    <source>
        <strain evidence="1">811</strain>
    </source>
</reference>
<dbReference type="GO" id="GO:0016301">
    <property type="term" value="F:kinase activity"/>
    <property type="evidence" value="ECO:0007669"/>
    <property type="project" value="UniProtKB-KW"/>
</dbReference>